<sequence length="2781" mass="266150">MRRASPCPASNSAPGVERLRAAPPYSEFDVRRRLTLAILLASTALTTSFVPGQARAQNLPVGGSVAAGGAAIATPSATQLNITQTTPSAVINWQSFSVGQGSAVAIQQPNAASALLNRVTGATPSTIAGSITANGQVYLVNPNGIAITRSGTVDTGGGFVASTLGISDADFQSGKRGFTGNGASAAVSNAGAIRVGRGGFAALLGGTVSNAGSIDVPLGKVGLGSGESATLDFSGDGFLQVAVPTTAGGKAALIRSSGSIKADGGSVIISAATAREAARNAVNISGLVQARSIGGHNGAIVIGGGAGGRVKISGRLDASSHRHNGGAIVVTGKDIKLKGASVDASGRTGGGSINIGGGRQGQGALQRAETVSIDAGSAINANAGTTGNGGNVTVWSDRLTSFAGTISAKGGAQSGHGGEAEVSGKAVLDYTGFTDLSAAQGAFGTLLLDPYNVTISTGSNNTGGGFIGSVDDSIINAATLQTALGAAHVAVTTGSGGAQAGHITVASPLSWSAGTTLTLTAAGGIVINAPISITGAGGLVLTATAQAGISSTGLSFGGGASVSYGATDNGGSFSLNGTVYKLVYTMAQLDAIDGVNAVNGGALTTYGTGVTGSYALANDLIATGTTYTMALIGTNSSDSSASRFRGNLDGLGHSITGLTIDAPGSDYVGLIGYKVGRNVSNIGLVDASVSGYDRVGALIGYDDSASVQGSSVTGTVSGHENVGGLVGLSFTSPVQSSYSTATVTGVNNTGGLVGQTNFGSRLINAYATGAVTGTGDNTGGLVGNNSGGTTDTSYATGTVSGLNNTGGLAGYNNQIIQNSHASGNVTGGDSTGGLVGLNAGTLTATYASGTVGGDGNTGGLVGYNQLTVQDSYATGAVTGNTRTGGLIGADNFGALSILNSYATGAVTGTGDATGGLIGDHSSGTVDGSYATGAVSGVNKVGGLVGYSTQTIQNSHASGTVTGADNTGGLVGNNEGTVDGSFASGAITGTDSTGGLVGYSNNTSIVQNSYATGTVSGVNNTGGLIGATNFGTPTVQNSYATGAVTGSGDNTGGLVGGAGGGTIDGSHATGAVSGANYVGGLVGNSTEAITDSYATGSVTGTADNVGGLVGYNDGGSIDASNASGVVIGINSVGGLVGASNASIQNSSATGAVSGANSIGGLVGNNSGAVTNSFAAGAVTATGDNTGGLIGYNDVGTIDRSYASGIVVGVNNVGGLVGYGNALIQSSYATGAVTGTGDNTGGLIGNNEGTVDASYATGVTIGLNSTGGLVGISTAASVVQNSHATGAVFGANNTGGLIGATNFGTPTVQNSYATGTVTGSADNTGGLVGGASGGTIVDSHASGAVVGVNFVGGLVGQNNQTIQTSYATGTVSGSFATGGLAGYNNGTIDGGYASGAVTGGDVTGGLVGYNDNPGTVQNSYAVGAVLGNDTAGGLIGTNNYGATVRTSYATGAVSAGANAGGVVGFNDGSVTDTFWDTLTSGRSVGIAAGGDLTGVTGLTTAQLQGTTTATLGAAFSGGAASGTAGLYPYLVSLFPGGVQAISGIAYQDAGSTVAASGANGAVQVGLTVGGVAQAPVTTGANGYYYFAVPMGSISSAGTLVLTTTAADVATGAQNGAAIARATGTTTGLDILGGSSNFVTSALTYSAAGFASVLGFASTPAFVATLPAMLSATGVSFTLDQPLTITSALTVRTTASNAALIVSAPITLAGANSLTLAAAGALTINAPISVTGAGAVVLTAAAQAGLTTTGLSFGNGASIDYGATDNGGTFMLNGAAYTLAYTMAQLDAIDGRNAVNGTALTVYGAGVTGNYALATNLIATGTTYTRAVIADFPTFNVANAYSGKLDGLGHTVTGLTINAGSRDQVGLVGFLLDGTVSNIGLVGGSISGRSNIGGVVGNVSTAISTLQGSYSTGSVASTGSGNSTGGVAGGNNGVVQSSYATGAVSGKLYVGGLVGYNLNTITSSFATGQVTGTVNTGGLVGLSTGTITDSYATGTVRGGDQVGGLLGTNSLGGAVQTSYSTGMVSGTSNVGGLIGSNYSSVTSSYWDADTSGRSNGMGSDSQNQSANVTGLTTAQLQSGSLPAGFGSVWRTGAGLYPYLSWQFVAGSSPQAVSGMAYQAGGAALAGALVGGTVNGAAFAGGAVSTGANGYYYAVMPQGAIAAGSDVFTYVAGNTVKANAFVQGATGAVQNLDLRGGTLSVATDASTLSAVAAGLAGAVGATATGDLVFGTPGGVLTPNAATELSIAASGAFSIDQLLTVSNTLLITSAGSLGIASGGKVSSSNGDATLVAGTSFVNSRGADALSAATGRWLVYSGDPGADDRGGLAYDFKQYAASYGVTAVAQATGNGFLYSVAPVLTAALTGSVTKTYDGNLTATLASSNLTATGLIDGDIVTYSSPGTAGYTTPNAGTGLTVTTTGLGVASISNGSAAVYGYVLPGTTASGNVGTIAARAVTLSGTQTYSGTTAAPAAGLTVDNLVMGDNAGLSGVGTMASANAGAQVLTSAGGALAGLSVSNANYTVTGGSGIVTVTPADITVTALGGSSVYGTSPANPGLAASGLQNGESVAVLGGLFNSFGITNTSGVASSPYTLTVAGTSSNANYTIVARNSGIWTVTPAAVTVTALGGSSVYGTSPANPGLAASGLQNGESIAVLGGLFNSFGITSTSSVAQSPYTLTVAGALSNPNYTLAARIDGSWIVTAADAPSPPAPPPPSPPSPSPVLSSDPAPFASTLGNGNPPWPATGFDVGVRTLGSGDATAEPCTPPSSSRSVPPGCRVFYADKRFGR</sequence>
<dbReference type="InterPro" id="IPR011050">
    <property type="entry name" value="Pectin_lyase_fold/virulence"/>
</dbReference>
<name>A0A7W8DZZ8_9BRAD</name>
<keyword evidence="4" id="KW-1185">Reference proteome</keyword>
<feature type="domain" description="Filamentous haemagglutinin FhaB/tRNA nuclease CdiA-like TPS" evidence="2">
    <location>
        <begin position="56"/>
        <end position="170"/>
    </location>
</feature>
<feature type="region of interest" description="Disordered" evidence="1">
    <location>
        <begin position="2697"/>
        <end position="2769"/>
    </location>
</feature>
<dbReference type="Gene3D" id="2.160.20.10">
    <property type="entry name" value="Single-stranded right-handed beta-helix, Pectin lyase-like"/>
    <property type="match status" value="1"/>
</dbReference>
<dbReference type="RefSeq" id="WP_184259160.1">
    <property type="nucleotide sequence ID" value="NZ_JACHIH010000021.1"/>
</dbReference>
<evidence type="ECO:0000313" key="3">
    <source>
        <dbReference type="EMBL" id="MBB5048425.1"/>
    </source>
</evidence>
<dbReference type="EMBL" id="JACHIH010000021">
    <property type="protein sequence ID" value="MBB5048425.1"/>
    <property type="molecule type" value="Genomic_DNA"/>
</dbReference>
<gene>
    <name evidence="3" type="ORF">HNR60_003191</name>
</gene>
<dbReference type="Gene3D" id="2.160.20.110">
    <property type="match status" value="7"/>
</dbReference>
<organism evidence="3 4">
    <name type="scientific">Rhodopseudomonas rhenobacensis</name>
    <dbReference type="NCBI Taxonomy" id="87461"/>
    <lineage>
        <taxon>Bacteria</taxon>
        <taxon>Pseudomonadati</taxon>
        <taxon>Pseudomonadota</taxon>
        <taxon>Alphaproteobacteria</taxon>
        <taxon>Hyphomicrobiales</taxon>
        <taxon>Nitrobacteraceae</taxon>
        <taxon>Rhodopseudomonas</taxon>
    </lineage>
</organism>
<dbReference type="SUPFAM" id="SSF51126">
    <property type="entry name" value="Pectin lyase-like"/>
    <property type="match status" value="1"/>
</dbReference>
<dbReference type="InterPro" id="IPR012334">
    <property type="entry name" value="Pectin_lyas_fold"/>
</dbReference>
<comment type="caution">
    <text evidence="3">The sequence shown here is derived from an EMBL/GenBank/DDBJ whole genome shotgun (WGS) entry which is preliminary data.</text>
</comment>
<protein>
    <submittedName>
        <fullName evidence="3">Filamentous hemagglutinin family protein</fullName>
    </submittedName>
</protein>
<evidence type="ECO:0000313" key="4">
    <source>
        <dbReference type="Proteomes" id="UP000542353"/>
    </source>
</evidence>
<dbReference type="Pfam" id="PF07581">
    <property type="entry name" value="Glug"/>
    <property type="match status" value="3"/>
</dbReference>
<proteinExistence type="predicted"/>
<dbReference type="InterPro" id="IPR008638">
    <property type="entry name" value="FhaB/CdiA-like_TPS"/>
</dbReference>
<dbReference type="SMART" id="SM00912">
    <property type="entry name" value="Haemagg_act"/>
    <property type="match status" value="1"/>
</dbReference>
<dbReference type="InterPro" id="IPR011493">
    <property type="entry name" value="GLUG"/>
</dbReference>
<evidence type="ECO:0000256" key="1">
    <source>
        <dbReference type="SAM" id="MobiDB-lite"/>
    </source>
</evidence>
<reference evidence="3 4" key="1">
    <citation type="submission" date="2020-08" db="EMBL/GenBank/DDBJ databases">
        <title>Genomic Encyclopedia of Type Strains, Phase IV (KMG-IV): sequencing the most valuable type-strain genomes for metagenomic binning, comparative biology and taxonomic classification.</title>
        <authorList>
            <person name="Goeker M."/>
        </authorList>
    </citation>
    <scope>NUCLEOTIDE SEQUENCE [LARGE SCALE GENOMIC DNA]</scope>
    <source>
        <strain evidence="3 4">DSM 12706</strain>
    </source>
</reference>
<accession>A0A7W8DZZ8</accession>
<evidence type="ECO:0000259" key="2">
    <source>
        <dbReference type="SMART" id="SM00912"/>
    </source>
</evidence>
<dbReference type="NCBIfam" id="TIGR01901">
    <property type="entry name" value="adhes_NPXG"/>
    <property type="match status" value="1"/>
</dbReference>
<dbReference type="Proteomes" id="UP000542353">
    <property type="component" value="Unassembled WGS sequence"/>
</dbReference>
<feature type="compositionally biased region" description="Pro residues" evidence="1">
    <location>
        <begin position="2700"/>
        <end position="2714"/>
    </location>
</feature>